<dbReference type="EC" id="3.4.21.89" evidence="3 6"/>
<reference evidence="8 9" key="1">
    <citation type="journal article" date="2016" name="Nat. Commun.">
        <title>Thousands of microbial genomes shed light on interconnected biogeochemical processes in an aquifer system.</title>
        <authorList>
            <person name="Anantharaman K."/>
            <person name="Brown C.T."/>
            <person name="Hug L.A."/>
            <person name="Sharon I."/>
            <person name="Castelle C.J."/>
            <person name="Probst A.J."/>
            <person name="Thomas B.C."/>
            <person name="Singh A."/>
            <person name="Wilkins M.J."/>
            <person name="Karaoz U."/>
            <person name="Brodie E.L."/>
            <person name="Williams K.H."/>
            <person name="Hubbard S.S."/>
            <person name="Banfield J.F."/>
        </authorList>
    </citation>
    <scope>NUCLEOTIDE SEQUENCE [LARGE SCALE GENOMIC DNA]</scope>
</reference>
<comment type="similarity">
    <text evidence="2 6">Belongs to the peptidase S26 family.</text>
</comment>
<gene>
    <name evidence="8" type="ORF">A2519_16095</name>
</gene>
<evidence type="ECO:0000259" key="7">
    <source>
        <dbReference type="Pfam" id="PF10502"/>
    </source>
</evidence>
<name>A0A1F7F6V1_UNCRA</name>
<keyword evidence="6" id="KW-0812">Transmembrane</keyword>
<feature type="active site" evidence="5">
    <location>
        <position position="155"/>
    </location>
</feature>
<evidence type="ECO:0000256" key="6">
    <source>
        <dbReference type="RuleBase" id="RU362042"/>
    </source>
</evidence>
<evidence type="ECO:0000256" key="2">
    <source>
        <dbReference type="ARBA" id="ARBA00009370"/>
    </source>
</evidence>
<dbReference type="Pfam" id="PF10502">
    <property type="entry name" value="Peptidase_S26"/>
    <property type="match status" value="2"/>
</dbReference>
<dbReference type="GO" id="GO:0016020">
    <property type="term" value="C:membrane"/>
    <property type="evidence" value="ECO:0007669"/>
    <property type="project" value="UniProtKB-SubCell"/>
</dbReference>
<sequence length="370" mass="42872">MSNDSLKQKIGRFLGLMPLEYAPKNTEKSPKSEFLRVFKDVSTALVMALIVIQFVIQAFKIPSGSMEDSLLVGDFLLGLKYIYGSPIPFTYDKLPGLREPERNDVVIFKFPGDPNYPNNDEKRYIKLINTFVFGVLYWDKEGKSITVHRPKDFIKRCVAKGGDTVEVRDKVLMVNHQEVPEAPMGKHIDSRVMPNAFDPRDTFGPYIVPKKGEVLTLSDARSIREFFWARSLIYQENPTTPMHSVIKLYVNDSLYSEIPYKGALYVKYTNWDWHEMEKQLSLFQQKMPDASVRVAKELYLDGKRITEYTLRYNAFFMMGDNRDNSLDGRYWGFVSKKFVNAKALIIYFSWDSFEPVLSAIRFSRIGKLIF</sequence>
<dbReference type="InterPro" id="IPR036286">
    <property type="entry name" value="LexA/Signal_pep-like_sf"/>
</dbReference>
<dbReference type="AlphaFoldDB" id="A0A1F7F6V1"/>
<dbReference type="NCBIfam" id="TIGR02227">
    <property type="entry name" value="sigpep_I_bact"/>
    <property type="match status" value="1"/>
</dbReference>
<dbReference type="PANTHER" id="PTHR43390">
    <property type="entry name" value="SIGNAL PEPTIDASE I"/>
    <property type="match status" value="1"/>
</dbReference>
<dbReference type="InterPro" id="IPR000223">
    <property type="entry name" value="Pept_S26A_signal_pept_1"/>
</dbReference>
<organism evidence="8 9">
    <name type="scientific">Candidatus Raymondbacteria bacterium RIFOXYD12_FULL_49_13</name>
    <dbReference type="NCBI Taxonomy" id="1817890"/>
    <lineage>
        <taxon>Bacteria</taxon>
        <taxon>Raymondiibacteriota</taxon>
    </lineage>
</organism>
<dbReference type="InterPro" id="IPR019758">
    <property type="entry name" value="Pept_S26A_signal_pept_1_CS"/>
</dbReference>
<feature type="domain" description="Peptidase S26" evidence="7">
    <location>
        <begin position="36"/>
        <end position="221"/>
    </location>
</feature>
<dbReference type="GO" id="GO:0004252">
    <property type="term" value="F:serine-type endopeptidase activity"/>
    <property type="evidence" value="ECO:0007669"/>
    <property type="project" value="InterPro"/>
</dbReference>
<keyword evidence="6" id="KW-0472">Membrane</keyword>
<feature type="active site" evidence="5">
    <location>
        <position position="65"/>
    </location>
</feature>
<proteinExistence type="inferred from homology"/>
<accession>A0A1F7F6V1</accession>
<dbReference type="EMBL" id="MFYX01000109">
    <property type="protein sequence ID" value="OGK02390.1"/>
    <property type="molecule type" value="Genomic_DNA"/>
</dbReference>
<comment type="subcellular location">
    <subcellularLocation>
        <location evidence="6">Membrane</location>
        <topology evidence="6">Single-pass type II membrane protein</topology>
    </subcellularLocation>
</comment>
<dbReference type="PRINTS" id="PR00727">
    <property type="entry name" value="LEADERPTASE"/>
</dbReference>
<evidence type="ECO:0000256" key="5">
    <source>
        <dbReference type="PIRSR" id="PIRSR600223-1"/>
    </source>
</evidence>
<feature type="domain" description="Peptidase S26" evidence="7">
    <location>
        <begin position="304"/>
        <end position="348"/>
    </location>
</feature>
<keyword evidence="6" id="KW-0645">Protease</keyword>
<evidence type="ECO:0000313" key="9">
    <source>
        <dbReference type="Proteomes" id="UP000179243"/>
    </source>
</evidence>
<evidence type="ECO:0000256" key="4">
    <source>
        <dbReference type="ARBA" id="ARBA00022801"/>
    </source>
</evidence>
<dbReference type="InterPro" id="IPR019533">
    <property type="entry name" value="Peptidase_S26"/>
</dbReference>
<protein>
    <recommendedName>
        <fullName evidence="3 6">Signal peptidase I</fullName>
        <ecNumber evidence="3 6">3.4.21.89</ecNumber>
    </recommendedName>
</protein>
<dbReference type="Proteomes" id="UP000179243">
    <property type="component" value="Unassembled WGS sequence"/>
</dbReference>
<evidence type="ECO:0000256" key="3">
    <source>
        <dbReference type="ARBA" id="ARBA00013208"/>
    </source>
</evidence>
<dbReference type="PROSITE" id="PS00761">
    <property type="entry name" value="SPASE_I_3"/>
    <property type="match status" value="1"/>
</dbReference>
<dbReference type="Gene3D" id="2.10.109.10">
    <property type="entry name" value="Umud Fragment, subunit A"/>
    <property type="match status" value="1"/>
</dbReference>
<feature type="transmembrane region" description="Helical" evidence="6">
    <location>
        <begin position="37"/>
        <end position="56"/>
    </location>
</feature>
<comment type="caution">
    <text evidence="8">The sequence shown here is derived from an EMBL/GenBank/DDBJ whole genome shotgun (WGS) entry which is preliminary data.</text>
</comment>
<dbReference type="GO" id="GO:0009003">
    <property type="term" value="F:signal peptidase activity"/>
    <property type="evidence" value="ECO:0007669"/>
    <property type="project" value="UniProtKB-EC"/>
</dbReference>
<evidence type="ECO:0000256" key="1">
    <source>
        <dbReference type="ARBA" id="ARBA00000677"/>
    </source>
</evidence>
<comment type="catalytic activity">
    <reaction evidence="1 6">
        <text>Cleavage of hydrophobic, N-terminal signal or leader sequences from secreted and periplasmic proteins.</text>
        <dbReference type="EC" id="3.4.21.89"/>
    </reaction>
</comment>
<dbReference type="PANTHER" id="PTHR43390:SF1">
    <property type="entry name" value="CHLOROPLAST PROCESSING PEPTIDASE"/>
    <property type="match status" value="1"/>
</dbReference>
<dbReference type="GO" id="GO:0006465">
    <property type="term" value="P:signal peptide processing"/>
    <property type="evidence" value="ECO:0007669"/>
    <property type="project" value="InterPro"/>
</dbReference>
<evidence type="ECO:0000313" key="8">
    <source>
        <dbReference type="EMBL" id="OGK02390.1"/>
    </source>
</evidence>
<dbReference type="SUPFAM" id="SSF51306">
    <property type="entry name" value="LexA/Signal peptidase"/>
    <property type="match status" value="1"/>
</dbReference>
<keyword evidence="6" id="KW-1133">Transmembrane helix</keyword>
<keyword evidence="4 6" id="KW-0378">Hydrolase</keyword>
<dbReference type="CDD" id="cd06530">
    <property type="entry name" value="S26_SPase_I"/>
    <property type="match status" value="2"/>
</dbReference>